<comment type="caution">
    <text evidence="1">The sequence shown here is derived from an EMBL/GenBank/DDBJ whole genome shotgun (WGS) entry which is preliminary data.</text>
</comment>
<name>A0ABT7LNW1_9BURK</name>
<dbReference type="Proteomes" id="UP001238603">
    <property type="component" value="Unassembled WGS sequence"/>
</dbReference>
<dbReference type="EMBL" id="JASVDS010000010">
    <property type="protein sequence ID" value="MDL5034564.1"/>
    <property type="molecule type" value="Genomic_DNA"/>
</dbReference>
<reference evidence="1 2" key="1">
    <citation type="submission" date="2023-06" db="EMBL/GenBank/DDBJ databases">
        <title>Pelomonas sp. APW6 16S ribosomal RNA gene genome sequencing and assembly.</title>
        <authorList>
            <person name="Woo H."/>
        </authorList>
    </citation>
    <scope>NUCLEOTIDE SEQUENCE [LARGE SCALE GENOMIC DNA]</scope>
    <source>
        <strain evidence="1 2">APW6</strain>
    </source>
</reference>
<evidence type="ECO:0000313" key="2">
    <source>
        <dbReference type="Proteomes" id="UP001238603"/>
    </source>
</evidence>
<protein>
    <recommendedName>
        <fullName evidence="3">Lipoprotein</fullName>
    </recommendedName>
</protein>
<dbReference type="RefSeq" id="WP_285984639.1">
    <property type="nucleotide sequence ID" value="NZ_JASVDS010000010.1"/>
</dbReference>
<evidence type="ECO:0000313" key="1">
    <source>
        <dbReference type="EMBL" id="MDL5034564.1"/>
    </source>
</evidence>
<accession>A0ABT7LNW1</accession>
<proteinExistence type="predicted"/>
<gene>
    <name evidence="1" type="ORF">QRD43_21850</name>
</gene>
<evidence type="ECO:0008006" key="3">
    <source>
        <dbReference type="Google" id="ProtNLM"/>
    </source>
</evidence>
<organism evidence="1 2">
    <name type="scientific">Roseateles subflavus</name>
    <dbReference type="NCBI Taxonomy" id="3053353"/>
    <lineage>
        <taxon>Bacteria</taxon>
        <taxon>Pseudomonadati</taxon>
        <taxon>Pseudomonadota</taxon>
        <taxon>Betaproteobacteria</taxon>
        <taxon>Burkholderiales</taxon>
        <taxon>Sphaerotilaceae</taxon>
        <taxon>Roseateles</taxon>
    </lineage>
</organism>
<sequence length="305" mass="33064">MRLEFDILTNGGGMGWFVKLGLVCAAILTCLGLGACAETEKPEVRRVLSALDGSWLVVVKSACGGVLFESYAKVNGQNDYKKSSEKCRPGIYAGASAAFDGKSILASIYTKHDEIYVLSEIPVAPNGALGDGVMLTTSKNPLRFPVKVGNKYLYLHDISPDARGGQWEVLENGSSIKIPAKGSWRYAYYPAKRSALVVKLNGRGERELVSILGEKDLALERLVIEKKIDWLSCEASGQCVGGGESGERYLIDATMKVTQLAEICTAGTRIETWLNADNFLVRCQDSRGEYKTCSRGGSCAEVVLR</sequence>
<keyword evidence="2" id="KW-1185">Reference proteome</keyword>